<sequence>MEDTSPKTRPLLDDLEAIHELLDGHASAVSLIDPDLVPVLCEVVEPSIQDTRLSPQLRTEASLIVRQLIEEFLPQIETELRRRLEVRLDHLSRVRKP</sequence>
<dbReference type="EMBL" id="JBHRXZ010000024">
    <property type="protein sequence ID" value="MFC3609116.1"/>
    <property type="molecule type" value="Genomic_DNA"/>
</dbReference>
<gene>
    <name evidence="1" type="ORF">ACFOMF_15145</name>
</gene>
<keyword evidence="2" id="KW-1185">Reference proteome</keyword>
<organism evidence="1 2">
    <name type="scientific">Stutzerimonas tarimensis</name>
    <dbReference type="NCBI Taxonomy" id="1507735"/>
    <lineage>
        <taxon>Bacteria</taxon>
        <taxon>Pseudomonadati</taxon>
        <taxon>Pseudomonadota</taxon>
        <taxon>Gammaproteobacteria</taxon>
        <taxon>Pseudomonadales</taxon>
        <taxon>Pseudomonadaceae</taxon>
        <taxon>Stutzerimonas</taxon>
    </lineage>
</organism>
<dbReference type="RefSeq" id="WP_386366369.1">
    <property type="nucleotide sequence ID" value="NZ_JBHRXZ010000024.1"/>
</dbReference>
<dbReference type="Proteomes" id="UP001595630">
    <property type="component" value="Unassembled WGS sequence"/>
</dbReference>
<reference evidence="2" key="1">
    <citation type="journal article" date="2019" name="Int. J. Syst. Evol. Microbiol.">
        <title>The Global Catalogue of Microorganisms (GCM) 10K type strain sequencing project: providing services to taxonomists for standard genome sequencing and annotation.</title>
        <authorList>
            <consortium name="The Broad Institute Genomics Platform"/>
            <consortium name="The Broad Institute Genome Sequencing Center for Infectious Disease"/>
            <person name="Wu L."/>
            <person name="Ma J."/>
        </authorList>
    </citation>
    <scope>NUCLEOTIDE SEQUENCE [LARGE SCALE GENOMIC DNA]</scope>
    <source>
        <strain evidence="2">KCTC 42447</strain>
    </source>
</reference>
<comment type="caution">
    <text evidence="1">The sequence shown here is derived from an EMBL/GenBank/DDBJ whole genome shotgun (WGS) entry which is preliminary data.</text>
</comment>
<name>A0ABV7T9Z2_9GAMM</name>
<evidence type="ECO:0000313" key="1">
    <source>
        <dbReference type="EMBL" id="MFC3609116.1"/>
    </source>
</evidence>
<accession>A0ABV7T9Z2</accession>
<proteinExistence type="predicted"/>
<protein>
    <submittedName>
        <fullName evidence="1">DNA polymerase III subunit chi</fullName>
    </submittedName>
</protein>
<evidence type="ECO:0000313" key="2">
    <source>
        <dbReference type="Proteomes" id="UP001595630"/>
    </source>
</evidence>